<proteinExistence type="predicted"/>
<name>A0A1E3VUA7_9HYPH</name>
<evidence type="ECO:0000256" key="1">
    <source>
        <dbReference type="SAM" id="SignalP"/>
    </source>
</evidence>
<evidence type="ECO:0000313" key="3">
    <source>
        <dbReference type="Proteomes" id="UP000094172"/>
    </source>
</evidence>
<dbReference type="RefSeq" id="WP_083241113.1">
    <property type="nucleotide sequence ID" value="NZ_LPWE01000002.1"/>
</dbReference>
<gene>
    <name evidence="2" type="ORF">AUC70_12690</name>
</gene>
<keyword evidence="3" id="KW-1185">Reference proteome</keyword>
<evidence type="ECO:0008006" key="4">
    <source>
        <dbReference type="Google" id="ProtNLM"/>
    </source>
</evidence>
<protein>
    <recommendedName>
        <fullName evidence="4">DUF4440 domain-containing protein</fullName>
    </recommendedName>
</protein>
<dbReference type="EMBL" id="LPWE01000002">
    <property type="protein sequence ID" value="ODR97128.1"/>
    <property type="molecule type" value="Genomic_DNA"/>
</dbReference>
<dbReference type="AlphaFoldDB" id="A0A1E3VUA7"/>
<reference evidence="2 3" key="1">
    <citation type="journal article" date="2016" name="Environ. Microbiol.">
        <title>New Methyloceanibacter diversity from North Sea sediments includes methanotroph containing solely the soluble methane monooxygenase.</title>
        <authorList>
            <person name="Vekeman B."/>
            <person name="Kerckhof F.M."/>
            <person name="Cremers G."/>
            <person name="de Vos P."/>
            <person name="Vandamme P."/>
            <person name="Boon N."/>
            <person name="Op den Camp H.J."/>
            <person name="Heylen K."/>
        </authorList>
    </citation>
    <scope>NUCLEOTIDE SEQUENCE [LARGE SCALE GENOMIC DNA]</scope>
    <source>
        <strain evidence="2 3">R-67176</strain>
    </source>
</reference>
<dbReference type="STRING" id="1774970.AUC70_12690"/>
<organism evidence="2 3">
    <name type="scientific">Methyloceanibacter stevinii</name>
    <dbReference type="NCBI Taxonomy" id="1774970"/>
    <lineage>
        <taxon>Bacteria</taxon>
        <taxon>Pseudomonadati</taxon>
        <taxon>Pseudomonadota</taxon>
        <taxon>Alphaproteobacteria</taxon>
        <taxon>Hyphomicrobiales</taxon>
        <taxon>Hyphomicrobiaceae</taxon>
        <taxon>Methyloceanibacter</taxon>
    </lineage>
</organism>
<accession>A0A1E3VUA7</accession>
<sequence length="170" mass="18051">MLGLCLLVFSAGLAFAQSEVEVQVAQQTVAMPSAEKIVILVRNSLITLNGALQTGNYTVLRDIGAPGFRDANSAAKLSQIFSNLVIQKVDLSAVAVVAPQLAQQPVLDQEKGMLHLKGYFPGEPMQINFELLYQAVNGQWRLFGISVQPGTAQHAAPSAEASGAGEAMQE</sequence>
<dbReference type="Proteomes" id="UP000094172">
    <property type="component" value="Unassembled WGS sequence"/>
</dbReference>
<keyword evidence="1" id="KW-0732">Signal</keyword>
<feature type="chain" id="PRO_5009138638" description="DUF4440 domain-containing protein" evidence="1">
    <location>
        <begin position="17"/>
        <end position="170"/>
    </location>
</feature>
<evidence type="ECO:0000313" key="2">
    <source>
        <dbReference type="EMBL" id="ODR97128.1"/>
    </source>
</evidence>
<comment type="caution">
    <text evidence="2">The sequence shown here is derived from an EMBL/GenBank/DDBJ whole genome shotgun (WGS) entry which is preliminary data.</text>
</comment>
<feature type="signal peptide" evidence="1">
    <location>
        <begin position="1"/>
        <end position="16"/>
    </location>
</feature>